<gene>
    <name evidence="1" type="ORF">SDC9_146070</name>
</gene>
<accession>A0A645EAP9</accession>
<dbReference type="InterPro" id="IPR012337">
    <property type="entry name" value="RNaseH-like_sf"/>
</dbReference>
<reference evidence="1" key="1">
    <citation type="submission" date="2019-08" db="EMBL/GenBank/DDBJ databases">
        <authorList>
            <person name="Kucharzyk K."/>
            <person name="Murdoch R.W."/>
            <person name="Higgins S."/>
            <person name="Loffler F."/>
        </authorList>
    </citation>
    <scope>NUCLEOTIDE SEQUENCE</scope>
</reference>
<protein>
    <recommendedName>
        <fullName evidence="2">Integrase catalytic domain-containing protein</fullName>
    </recommendedName>
</protein>
<dbReference type="SUPFAM" id="SSF53098">
    <property type="entry name" value="Ribonuclease H-like"/>
    <property type="match status" value="1"/>
</dbReference>
<evidence type="ECO:0008006" key="2">
    <source>
        <dbReference type="Google" id="ProtNLM"/>
    </source>
</evidence>
<name>A0A645EAP9_9ZZZZ</name>
<dbReference type="Gene3D" id="3.30.420.10">
    <property type="entry name" value="Ribonuclease H-like superfamily/Ribonuclease H"/>
    <property type="match status" value="1"/>
</dbReference>
<proteinExistence type="predicted"/>
<evidence type="ECO:0000313" key="1">
    <source>
        <dbReference type="EMBL" id="MPM98880.1"/>
    </source>
</evidence>
<dbReference type="InterPro" id="IPR036397">
    <property type="entry name" value="RNaseH_sf"/>
</dbReference>
<dbReference type="EMBL" id="VSSQ01045007">
    <property type="protein sequence ID" value="MPM98880.1"/>
    <property type="molecule type" value="Genomic_DNA"/>
</dbReference>
<dbReference type="AlphaFoldDB" id="A0A645EAP9"/>
<sequence>MEFLRERDEAERARSRWVNPLWERAARLTRKGFCIYLRSDNESDFIVTKIRNWLREKGPITAYNEPGNAWENGSIKTSNVHMRA</sequence>
<comment type="caution">
    <text evidence="1">The sequence shown here is derived from an EMBL/GenBank/DDBJ whole genome shotgun (WGS) entry which is preliminary data.</text>
</comment>
<dbReference type="GO" id="GO:0003676">
    <property type="term" value="F:nucleic acid binding"/>
    <property type="evidence" value="ECO:0007669"/>
    <property type="project" value="InterPro"/>
</dbReference>
<organism evidence="1">
    <name type="scientific">bioreactor metagenome</name>
    <dbReference type="NCBI Taxonomy" id="1076179"/>
    <lineage>
        <taxon>unclassified sequences</taxon>
        <taxon>metagenomes</taxon>
        <taxon>ecological metagenomes</taxon>
    </lineage>
</organism>